<keyword evidence="1" id="KW-0812">Transmembrane</keyword>
<dbReference type="GO" id="GO:0008381">
    <property type="term" value="F:mechanosensitive monoatomic ion channel activity"/>
    <property type="evidence" value="ECO:0007669"/>
    <property type="project" value="TreeGrafter"/>
</dbReference>
<dbReference type="PANTHER" id="PTHR23302">
    <property type="entry name" value="TRANSMEMBRANE CHANNEL-RELATED"/>
    <property type="match status" value="1"/>
</dbReference>
<accession>A0A4Z2I5G4</accession>
<protein>
    <submittedName>
        <fullName evidence="1">Transmembrane channel-like protein 6</fullName>
    </submittedName>
</protein>
<dbReference type="InterPro" id="IPR038900">
    <property type="entry name" value="TMC"/>
</dbReference>
<evidence type="ECO:0000313" key="1">
    <source>
        <dbReference type="EMBL" id="TNN72695.1"/>
    </source>
</evidence>
<reference evidence="1 2" key="1">
    <citation type="submission" date="2019-03" db="EMBL/GenBank/DDBJ databases">
        <title>First draft genome of Liparis tanakae, snailfish: a comprehensive survey of snailfish specific genes.</title>
        <authorList>
            <person name="Kim W."/>
            <person name="Song I."/>
            <person name="Jeong J.-H."/>
            <person name="Kim D."/>
            <person name="Kim S."/>
            <person name="Ryu S."/>
            <person name="Song J.Y."/>
            <person name="Lee S.K."/>
        </authorList>
    </citation>
    <scope>NUCLEOTIDE SEQUENCE [LARGE SCALE GENOMIC DNA]</scope>
    <source>
        <tissue evidence="1">Muscle</tissue>
    </source>
</reference>
<name>A0A4Z2I5G4_9TELE</name>
<dbReference type="EMBL" id="SRLO01000134">
    <property type="protein sequence ID" value="TNN72695.1"/>
    <property type="molecule type" value="Genomic_DNA"/>
</dbReference>
<keyword evidence="2" id="KW-1185">Reference proteome</keyword>
<dbReference type="PANTHER" id="PTHR23302:SF4">
    <property type="entry name" value="TRANSMEMBRANE CHANNEL-LIKE PROTEIN 6"/>
    <property type="match status" value="1"/>
</dbReference>
<proteinExistence type="predicted"/>
<sequence length="107" mass="12091">MKKNSLMLNCQASRTPWRASQMTTLFISLLCFPSFLGAAVSVTYIIWTIKPSIKCGPFRNLTTMFQSGQLWARELETAHPTLSQLSWAYNVLLENPLFLFLAAGVFL</sequence>
<dbReference type="AlphaFoldDB" id="A0A4Z2I5G4"/>
<comment type="caution">
    <text evidence="1">The sequence shown here is derived from an EMBL/GenBank/DDBJ whole genome shotgun (WGS) entry which is preliminary data.</text>
</comment>
<dbReference type="OrthoDB" id="1936208at2759"/>
<gene>
    <name evidence="1" type="primary">TMC6_0</name>
    <name evidence="1" type="ORF">EYF80_017144</name>
</gene>
<dbReference type="Proteomes" id="UP000314294">
    <property type="component" value="Unassembled WGS sequence"/>
</dbReference>
<keyword evidence="1" id="KW-0472">Membrane</keyword>
<dbReference type="GO" id="GO:0005886">
    <property type="term" value="C:plasma membrane"/>
    <property type="evidence" value="ECO:0007669"/>
    <property type="project" value="InterPro"/>
</dbReference>
<evidence type="ECO:0000313" key="2">
    <source>
        <dbReference type="Proteomes" id="UP000314294"/>
    </source>
</evidence>
<organism evidence="1 2">
    <name type="scientific">Liparis tanakae</name>
    <name type="common">Tanaka's snailfish</name>
    <dbReference type="NCBI Taxonomy" id="230148"/>
    <lineage>
        <taxon>Eukaryota</taxon>
        <taxon>Metazoa</taxon>
        <taxon>Chordata</taxon>
        <taxon>Craniata</taxon>
        <taxon>Vertebrata</taxon>
        <taxon>Euteleostomi</taxon>
        <taxon>Actinopterygii</taxon>
        <taxon>Neopterygii</taxon>
        <taxon>Teleostei</taxon>
        <taxon>Neoteleostei</taxon>
        <taxon>Acanthomorphata</taxon>
        <taxon>Eupercaria</taxon>
        <taxon>Perciformes</taxon>
        <taxon>Cottioidei</taxon>
        <taxon>Cottales</taxon>
        <taxon>Liparidae</taxon>
        <taxon>Liparis</taxon>
    </lineage>
</organism>